<dbReference type="EMBL" id="BAAATL010000036">
    <property type="protein sequence ID" value="GAA2505979.1"/>
    <property type="molecule type" value="Genomic_DNA"/>
</dbReference>
<accession>A0ABP5ZWJ7</accession>
<evidence type="ECO:0000313" key="3">
    <source>
        <dbReference type="Proteomes" id="UP001501721"/>
    </source>
</evidence>
<protein>
    <submittedName>
        <fullName evidence="2">Uncharacterized protein</fullName>
    </submittedName>
</protein>
<dbReference type="Proteomes" id="UP001501721">
    <property type="component" value="Unassembled WGS sequence"/>
</dbReference>
<sequence length="59" mass="6185">MNATTRRYQTAKAAALGDTPPDRRPAAPDRSASTDRSATTRGGVAIRASPMVMDHMGVA</sequence>
<evidence type="ECO:0000256" key="1">
    <source>
        <dbReference type="SAM" id="MobiDB-lite"/>
    </source>
</evidence>
<feature type="region of interest" description="Disordered" evidence="1">
    <location>
        <begin position="1"/>
        <end position="59"/>
    </location>
</feature>
<keyword evidence="3" id="KW-1185">Reference proteome</keyword>
<name>A0ABP5ZWJ7_9ACTN</name>
<proteinExistence type="predicted"/>
<reference evidence="3" key="1">
    <citation type="journal article" date="2019" name="Int. J. Syst. Evol. Microbiol.">
        <title>The Global Catalogue of Microorganisms (GCM) 10K type strain sequencing project: providing services to taxonomists for standard genome sequencing and annotation.</title>
        <authorList>
            <consortium name="The Broad Institute Genomics Platform"/>
            <consortium name="The Broad Institute Genome Sequencing Center for Infectious Disease"/>
            <person name="Wu L."/>
            <person name="Ma J."/>
        </authorList>
    </citation>
    <scope>NUCLEOTIDE SEQUENCE [LARGE SCALE GENOMIC DNA]</scope>
    <source>
        <strain evidence="3">JCM 6923</strain>
    </source>
</reference>
<evidence type="ECO:0000313" key="2">
    <source>
        <dbReference type="EMBL" id="GAA2505979.1"/>
    </source>
</evidence>
<organism evidence="2 3">
    <name type="scientific">Streptomyces graminearus</name>
    <dbReference type="NCBI Taxonomy" id="284030"/>
    <lineage>
        <taxon>Bacteria</taxon>
        <taxon>Bacillati</taxon>
        <taxon>Actinomycetota</taxon>
        <taxon>Actinomycetes</taxon>
        <taxon>Kitasatosporales</taxon>
        <taxon>Streptomycetaceae</taxon>
        <taxon>Streptomyces</taxon>
    </lineage>
</organism>
<gene>
    <name evidence="2" type="ORF">GCM10010422_65880</name>
</gene>
<comment type="caution">
    <text evidence="2">The sequence shown here is derived from an EMBL/GenBank/DDBJ whole genome shotgun (WGS) entry which is preliminary data.</text>
</comment>